<dbReference type="SUPFAM" id="SSF52518">
    <property type="entry name" value="Thiamin diphosphate-binding fold (THDP-binding)"/>
    <property type="match status" value="2"/>
</dbReference>
<dbReference type="InterPro" id="IPR045229">
    <property type="entry name" value="TPP_enz"/>
</dbReference>
<evidence type="ECO:0000256" key="2">
    <source>
        <dbReference type="SAM" id="MobiDB-lite"/>
    </source>
</evidence>
<evidence type="ECO:0000313" key="5">
    <source>
        <dbReference type="EMBL" id="GAA0495935.1"/>
    </source>
</evidence>
<dbReference type="InterPro" id="IPR029061">
    <property type="entry name" value="THDP-binding"/>
</dbReference>
<reference evidence="5 6" key="1">
    <citation type="journal article" date="2019" name="Int. J. Syst. Evol. Microbiol.">
        <title>The Global Catalogue of Microorganisms (GCM) 10K type strain sequencing project: providing services to taxonomists for standard genome sequencing and annotation.</title>
        <authorList>
            <consortium name="The Broad Institute Genomics Platform"/>
            <consortium name="The Broad Institute Genome Sequencing Center for Infectious Disease"/>
            <person name="Wu L."/>
            <person name="Ma J."/>
        </authorList>
    </citation>
    <scope>NUCLEOTIDE SEQUENCE [LARGE SCALE GENOMIC DNA]</scope>
    <source>
        <strain evidence="5 6">JCM 4805</strain>
    </source>
</reference>
<dbReference type="CDD" id="cd07035">
    <property type="entry name" value="TPP_PYR_POX_like"/>
    <property type="match status" value="1"/>
</dbReference>
<evidence type="ECO:0000259" key="4">
    <source>
        <dbReference type="Pfam" id="PF02776"/>
    </source>
</evidence>
<feature type="compositionally biased region" description="Low complexity" evidence="2">
    <location>
        <begin position="320"/>
        <end position="339"/>
    </location>
</feature>
<evidence type="ECO:0000256" key="1">
    <source>
        <dbReference type="ARBA" id="ARBA00007812"/>
    </source>
</evidence>
<dbReference type="Pfam" id="PF02776">
    <property type="entry name" value="TPP_enzyme_N"/>
    <property type="match status" value="1"/>
</dbReference>
<proteinExistence type="inferred from homology"/>
<accession>A0ABN1BE45</accession>
<dbReference type="EMBL" id="BAAABY010000056">
    <property type="protein sequence ID" value="GAA0495935.1"/>
    <property type="molecule type" value="Genomic_DNA"/>
</dbReference>
<organism evidence="5 6">
    <name type="scientific">Streptomyces olivaceiscleroticus</name>
    <dbReference type="NCBI Taxonomy" id="68245"/>
    <lineage>
        <taxon>Bacteria</taxon>
        <taxon>Bacillati</taxon>
        <taxon>Actinomycetota</taxon>
        <taxon>Actinomycetes</taxon>
        <taxon>Kitasatosporales</taxon>
        <taxon>Streptomycetaceae</taxon>
        <taxon>Streptomyces</taxon>
    </lineage>
</organism>
<dbReference type="PANTHER" id="PTHR18968">
    <property type="entry name" value="THIAMINE PYROPHOSPHATE ENZYMES"/>
    <property type="match status" value="1"/>
</dbReference>
<dbReference type="Pfam" id="PF00205">
    <property type="entry name" value="TPP_enzyme_M"/>
    <property type="match status" value="1"/>
</dbReference>
<feature type="region of interest" description="Disordered" evidence="2">
    <location>
        <begin position="314"/>
        <end position="345"/>
    </location>
</feature>
<feature type="domain" description="Thiamine pyrophosphate enzyme N-terminal TPP-binding" evidence="4">
    <location>
        <begin position="7"/>
        <end position="106"/>
    </location>
</feature>
<protein>
    <submittedName>
        <fullName evidence="5">Glyoxylate carboligase</fullName>
    </submittedName>
</protein>
<dbReference type="PANTHER" id="PTHR18968:SF14">
    <property type="entry name" value="GLYOXYLATE CARBOLIGASE"/>
    <property type="match status" value="1"/>
</dbReference>
<sequence>MPTPRTTAAAAAARIVRDEGVDHAFGCPDAPGAPLYAAFAAAGLGRLTARHPQSAVHMADGWARASGRTGVVVAGAASGPGLVPGLHTAHADGVPLVCLAAGPGAAGPARPVTKQVLPAASAARLPWALREAFRTAREGRPGPVLVELSPGTAEAELAYAPAADAPLPVRSGAPRPHQVTAALELLLAARRPLLLAGGGVPESGAGTALRALAERLGVPFVDTPGGRGCAGDGHALHVGSVGCPPGTGDRALAAADCVLAVGTGRGADLLAGARTVVQVDTDPAALGGYGTSGLGIVADARLFLEALLGAAGEGTERPARPWTGPARATARATARAAGPKSGPVPAGRVHAEIDAVLGTDPDTCFVLTEEVYAEWGGAALPVRRERRLLLRGRGGPPGWEIPAALGARTALSATAPDAVLVGIGAGPGLPYPAEELAVAAEYGVPYVQLLLDRDERGPDAVRLAGAYGCSGRRVTGRDDLRPALEWARKETVSTRRPALVSVLAAPEV</sequence>
<dbReference type="Gene3D" id="3.40.50.970">
    <property type="match status" value="3"/>
</dbReference>
<dbReference type="Proteomes" id="UP001500909">
    <property type="component" value="Unassembled WGS sequence"/>
</dbReference>
<evidence type="ECO:0000259" key="3">
    <source>
        <dbReference type="Pfam" id="PF00205"/>
    </source>
</evidence>
<dbReference type="Gene3D" id="3.40.50.1220">
    <property type="entry name" value="TPP-binding domain"/>
    <property type="match status" value="1"/>
</dbReference>
<name>A0ABN1BE45_9ACTN</name>
<evidence type="ECO:0000313" key="6">
    <source>
        <dbReference type="Proteomes" id="UP001500909"/>
    </source>
</evidence>
<gene>
    <name evidence="5" type="primary">gcl_2</name>
    <name evidence="5" type="ORF">GCM10010361_71690</name>
</gene>
<feature type="domain" description="Thiamine pyrophosphate enzyme central" evidence="3">
    <location>
        <begin position="179"/>
        <end position="307"/>
    </location>
</feature>
<dbReference type="SUPFAM" id="SSF52467">
    <property type="entry name" value="DHS-like NAD/FAD-binding domain"/>
    <property type="match status" value="1"/>
</dbReference>
<dbReference type="InterPro" id="IPR012001">
    <property type="entry name" value="Thiamin_PyroP_enz_TPP-bd_dom"/>
</dbReference>
<comment type="caution">
    <text evidence="5">The sequence shown here is derived from an EMBL/GenBank/DDBJ whole genome shotgun (WGS) entry which is preliminary data.</text>
</comment>
<dbReference type="InterPro" id="IPR029035">
    <property type="entry name" value="DHS-like_NAD/FAD-binding_dom"/>
</dbReference>
<dbReference type="InterPro" id="IPR012000">
    <property type="entry name" value="Thiamin_PyroP_enz_cen_dom"/>
</dbReference>
<comment type="similarity">
    <text evidence="1">Belongs to the TPP enzyme family.</text>
</comment>
<keyword evidence="6" id="KW-1185">Reference proteome</keyword>